<accession>A0A1H4U7N0</accession>
<sequence length="119" mass="13124">MFRLNDAVRRYQAQHQTRPALRSVATSVAALSPCFRAATTRVVATGAVVATPALGPVNIGQLIHQLREEGAMLRHQQNALIIRPAHWQQVNKISAHWKAVLRFLQDNENGEADGIGRPT</sequence>
<dbReference type="EMBL" id="FNTF01000002">
    <property type="protein sequence ID" value="SEC64792.1"/>
    <property type="molecule type" value="Genomic_DNA"/>
</dbReference>
<protein>
    <submittedName>
        <fullName evidence="1">Uncharacterized protein</fullName>
    </submittedName>
</protein>
<reference evidence="1 2" key="1">
    <citation type="submission" date="2016-10" db="EMBL/GenBank/DDBJ databases">
        <authorList>
            <person name="de Groot N.N."/>
        </authorList>
    </citation>
    <scope>NUCLEOTIDE SEQUENCE [LARGE SCALE GENOMIC DNA]</scope>
    <source>
        <strain evidence="1 2">BS3655</strain>
    </source>
</reference>
<evidence type="ECO:0000313" key="1">
    <source>
        <dbReference type="EMBL" id="SEC64792.1"/>
    </source>
</evidence>
<organism evidence="1 2">
    <name type="scientific">Pseudomonas frederiksbergensis</name>
    <dbReference type="NCBI Taxonomy" id="104087"/>
    <lineage>
        <taxon>Bacteria</taxon>
        <taxon>Pseudomonadati</taxon>
        <taxon>Pseudomonadota</taxon>
        <taxon>Gammaproteobacteria</taxon>
        <taxon>Pseudomonadales</taxon>
        <taxon>Pseudomonadaceae</taxon>
        <taxon>Pseudomonas</taxon>
    </lineage>
</organism>
<dbReference type="Proteomes" id="UP000183114">
    <property type="component" value="Unassembled WGS sequence"/>
</dbReference>
<dbReference type="AlphaFoldDB" id="A0A1H4U7N0"/>
<evidence type="ECO:0000313" key="2">
    <source>
        <dbReference type="Proteomes" id="UP000183114"/>
    </source>
</evidence>
<gene>
    <name evidence="1" type="ORF">SAMN04490185_1814</name>
</gene>
<proteinExistence type="predicted"/>
<dbReference type="RefSeq" id="WP_073844149.1">
    <property type="nucleotide sequence ID" value="NZ_FNTF01000002.1"/>
</dbReference>
<name>A0A1H4U7N0_9PSED</name>